<accession>A0A250X0B9</accession>
<dbReference type="PANTHER" id="PTHR33921">
    <property type="entry name" value="CALVIN CYCLE PROTEIN CP12-2, CHLOROPLASTIC"/>
    <property type="match status" value="1"/>
</dbReference>
<dbReference type="OrthoDB" id="4362at2759"/>
<dbReference type="AlphaFoldDB" id="A0A250X0B9"/>
<name>A0A250X0B9_9CHLO</name>
<dbReference type="Pfam" id="PF02672">
    <property type="entry name" value="CP12"/>
    <property type="match status" value="1"/>
</dbReference>
<protein>
    <recommendedName>
        <fullName evidence="2">CP12 domain-containing protein</fullName>
    </recommendedName>
</protein>
<feature type="disulfide bond" evidence="1">
    <location>
        <begin position="54"/>
        <end position="62"/>
    </location>
</feature>
<keyword evidence="1" id="KW-1015">Disulfide bond</keyword>
<dbReference type="SMART" id="SM01093">
    <property type="entry name" value="CP12"/>
    <property type="match status" value="1"/>
</dbReference>
<evidence type="ECO:0000259" key="2">
    <source>
        <dbReference type="SMART" id="SM01093"/>
    </source>
</evidence>
<feature type="disulfide bond" evidence="1">
    <location>
        <begin position="94"/>
        <end position="103"/>
    </location>
</feature>
<dbReference type="InterPro" id="IPR003823">
    <property type="entry name" value="CP12_dom"/>
</dbReference>
<dbReference type="GO" id="GO:0009507">
    <property type="term" value="C:chloroplast"/>
    <property type="evidence" value="ECO:0007669"/>
    <property type="project" value="TreeGrafter"/>
</dbReference>
<gene>
    <name evidence="3" type="ORF">CEUSTIGMA_g3963.t1</name>
</gene>
<organism evidence="3 4">
    <name type="scientific">Chlamydomonas eustigma</name>
    <dbReference type="NCBI Taxonomy" id="1157962"/>
    <lineage>
        <taxon>Eukaryota</taxon>
        <taxon>Viridiplantae</taxon>
        <taxon>Chlorophyta</taxon>
        <taxon>core chlorophytes</taxon>
        <taxon>Chlorophyceae</taxon>
        <taxon>CS clade</taxon>
        <taxon>Chlamydomonadales</taxon>
        <taxon>Chlamydomonadaceae</taxon>
        <taxon>Chlamydomonas</taxon>
    </lineage>
</organism>
<comment type="caution">
    <text evidence="3">The sequence shown here is derived from an EMBL/GenBank/DDBJ whole genome shotgun (WGS) entry which is preliminary data.</text>
</comment>
<dbReference type="Proteomes" id="UP000232323">
    <property type="component" value="Unassembled WGS sequence"/>
</dbReference>
<feature type="domain" description="CP12" evidence="2">
    <location>
        <begin position="44"/>
        <end position="107"/>
    </location>
</feature>
<evidence type="ECO:0000313" key="3">
    <source>
        <dbReference type="EMBL" id="GAX76517.1"/>
    </source>
</evidence>
<dbReference type="EMBL" id="BEGY01000018">
    <property type="protein sequence ID" value="GAX76517.1"/>
    <property type="molecule type" value="Genomic_DNA"/>
</dbReference>
<dbReference type="STRING" id="1157962.A0A250X0B9"/>
<dbReference type="PANTHER" id="PTHR33921:SF15">
    <property type="entry name" value="CALVIN CYCLE PROTEIN CP12-2, CHLOROPLASTIC"/>
    <property type="match status" value="1"/>
</dbReference>
<dbReference type="GO" id="GO:0080153">
    <property type="term" value="P:negative regulation of reductive pentose-phosphate cycle"/>
    <property type="evidence" value="ECO:0007669"/>
    <property type="project" value="TreeGrafter"/>
</dbReference>
<reference evidence="3 4" key="1">
    <citation type="submission" date="2017-08" db="EMBL/GenBank/DDBJ databases">
        <title>Acidophilic green algal genome provides insights into adaptation to an acidic environment.</title>
        <authorList>
            <person name="Hirooka S."/>
            <person name="Hirose Y."/>
            <person name="Kanesaki Y."/>
            <person name="Higuchi S."/>
            <person name="Fujiwara T."/>
            <person name="Onuma R."/>
            <person name="Era A."/>
            <person name="Ohbayashi R."/>
            <person name="Uzuka A."/>
            <person name="Nozaki H."/>
            <person name="Yoshikawa H."/>
            <person name="Miyagishima S.Y."/>
        </authorList>
    </citation>
    <scope>NUCLEOTIDE SEQUENCE [LARGE SCALE GENOMIC DNA]</scope>
    <source>
        <strain evidence="3 4">NIES-2499</strain>
    </source>
</reference>
<proteinExistence type="predicted"/>
<keyword evidence="4" id="KW-1185">Reference proteome</keyword>
<dbReference type="InterPro" id="IPR039314">
    <property type="entry name" value="CP12-like"/>
</dbReference>
<evidence type="ECO:0000256" key="1">
    <source>
        <dbReference type="PIRSR" id="PIRSR639314-50"/>
    </source>
</evidence>
<sequence>MASLMIRSNVLSRPSLTVGRARVSQRSLIAVRAQPETKKIMTAADAIKEAEEACKDGSTEACAAAWDVVEEVAATAAHKKIADKEKSDPLEQFCEGNPDADECRVYE</sequence>
<evidence type="ECO:0000313" key="4">
    <source>
        <dbReference type="Proteomes" id="UP000232323"/>
    </source>
</evidence>